<evidence type="ECO:0000313" key="5">
    <source>
        <dbReference type="Ensembl" id="ENSTGUP00000023716.1"/>
    </source>
</evidence>
<dbReference type="Pfam" id="PF00011">
    <property type="entry name" value="HSP20"/>
    <property type="match status" value="1"/>
</dbReference>
<feature type="region of interest" description="Disordered" evidence="3">
    <location>
        <begin position="289"/>
        <end position="312"/>
    </location>
</feature>
<dbReference type="Ensembl" id="ENSTGUT00000038121.1">
    <property type="protein sequence ID" value="ENSTGUP00000023716.1"/>
    <property type="gene ID" value="ENSTGUG00000025261.1"/>
</dbReference>
<keyword evidence="6" id="KW-1185">Reference proteome</keyword>
<dbReference type="Gene3D" id="2.60.40.790">
    <property type="match status" value="1"/>
</dbReference>
<dbReference type="InterPro" id="IPR001436">
    <property type="entry name" value="Alpha-crystallin/sHSP_animal"/>
</dbReference>
<dbReference type="PRINTS" id="PR00299">
    <property type="entry name" value="ACRYSTALLIN"/>
</dbReference>
<dbReference type="PANTHER" id="PTHR45640">
    <property type="entry name" value="HEAT SHOCK PROTEIN HSP-12.2-RELATED"/>
    <property type="match status" value="1"/>
</dbReference>
<dbReference type="GO" id="GO:0009408">
    <property type="term" value="P:response to heat"/>
    <property type="evidence" value="ECO:0007669"/>
    <property type="project" value="TreeGrafter"/>
</dbReference>
<dbReference type="GO" id="GO:0005634">
    <property type="term" value="C:nucleus"/>
    <property type="evidence" value="ECO:0007669"/>
    <property type="project" value="TreeGrafter"/>
</dbReference>
<comment type="similarity">
    <text evidence="1 2">Belongs to the small heat shock protein (HSP20) family.</text>
</comment>
<dbReference type="AlphaFoldDB" id="A0A674GMM8"/>
<sequence length="312" mass="34791">MHPLLQKGRSGGPQGVPTVSLRCPRGVPCPPCWNAARSFPRRPGPASWGLHGAILGHLFYHSLLPLESSQLEPGSLQPSLGQAARAGEEGREEGRKEGKRKEGRKEEGREEGREERRKEEGKKEGARPGHAMAARTVPHAYPMSSEYEFANPSKIYDQNFGEGVSPSEILAPALYHGYYIRPRINKQLERGTSEICLNEHKFQVFLDVCQFLPDELSVRTVDNLLEVVGQHPQKADRHGFVSREFTRTYILPLDVDPLLVRATLTHDGILSIVAPRTGKEVKARINEVKITQQEQPAGEEEQAEEGKEKETS</sequence>
<evidence type="ECO:0000313" key="6">
    <source>
        <dbReference type="Proteomes" id="UP000007754"/>
    </source>
</evidence>
<evidence type="ECO:0000256" key="3">
    <source>
        <dbReference type="SAM" id="MobiDB-lite"/>
    </source>
</evidence>
<proteinExistence type="inferred from homology"/>
<name>A0A674GMM8_TAEGU</name>
<dbReference type="SUPFAM" id="SSF49764">
    <property type="entry name" value="HSP20-like chaperones"/>
    <property type="match status" value="1"/>
</dbReference>
<feature type="region of interest" description="Disordered" evidence="3">
    <location>
        <begin position="70"/>
        <end position="134"/>
    </location>
</feature>
<organism evidence="5 6">
    <name type="scientific">Taeniopygia guttata</name>
    <name type="common">Zebra finch</name>
    <name type="synonym">Poephila guttata</name>
    <dbReference type="NCBI Taxonomy" id="59729"/>
    <lineage>
        <taxon>Eukaryota</taxon>
        <taxon>Metazoa</taxon>
        <taxon>Chordata</taxon>
        <taxon>Craniata</taxon>
        <taxon>Vertebrata</taxon>
        <taxon>Euteleostomi</taxon>
        <taxon>Archelosauria</taxon>
        <taxon>Archosauria</taxon>
        <taxon>Dinosauria</taxon>
        <taxon>Saurischia</taxon>
        <taxon>Theropoda</taxon>
        <taxon>Coelurosauria</taxon>
        <taxon>Aves</taxon>
        <taxon>Neognathae</taxon>
        <taxon>Neoaves</taxon>
        <taxon>Telluraves</taxon>
        <taxon>Australaves</taxon>
        <taxon>Passeriformes</taxon>
        <taxon>Passeroidea</taxon>
        <taxon>Estrildidae</taxon>
        <taxon>Estrildinae</taxon>
        <taxon>Taeniopygia</taxon>
    </lineage>
</organism>
<feature type="domain" description="SHSP" evidence="4">
    <location>
        <begin position="183"/>
        <end position="291"/>
    </location>
</feature>
<dbReference type="GO" id="GO:0051082">
    <property type="term" value="F:unfolded protein binding"/>
    <property type="evidence" value="ECO:0007669"/>
    <property type="project" value="TreeGrafter"/>
</dbReference>
<dbReference type="PANTHER" id="PTHR45640:SF27">
    <property type="entry name" value="HEAT SHOCK PROTEIN BETA-2"/>
    <property type="match status" value="1"/>
</dbReference>
<dbReference type="GeneTree" id="ENSGT00940000161288"/>
<dbReference type="InParanoid" id="A0A674GMM8"/>
<evidence type="ECO:0000259" key="4">
    <source>
        <dbReference type="PROSITE" id="PS01031"/>
    </source>
</evidence>
<dbReference type="PROSITE" id="PS01031">
    <property type="entry name" value="SHSP"/>
    <property type="match status" value="1"/>
</dbReference>
<dbReference type="GO" id="GO:0005212">
    <property type="term" value="F:structural constituent of eye lens"/>
    <property type="evidence" value="ECO:0007669"/>
    <property type="project" value="InterPro"/>
</dbReference>
<dbReference type="Proteomes" id="UP000007754">
    <property type="component" value="Chromosome 24"/>
</dbReference>
<protein>
    <submittedName>
        <fullName evidence="5">Heat shock protein family B (small) member 2</fullName>
    </submittedName>
</protein>
<evidence type="ECO:0000256" key="2">
    <source>
        <dbReference type="RuleBase" id="RU003616"/>
    </source>
</evidence>
<reference evidence="5" key="2">
    <citation type="submission" date="2025-08" db="UniProtKB">
        <authorList>
            <consortium name="Ensembl"/>
        </authorList>
    </citation>
    <scope>IDENTIFICATION</scope>
</reference>
<reference evidence="5" key="3">
    <citation type="submission" date="2025-09" db="UniProtKB">
        <authorList>
            <consortium name="Ensembl"/>
        </authorList>
    </citation>
    <scope>IDENTIFICATION</scope>
</reference>
<evidence type="ECO:0000256" key="1">
    <source>
        <dbReference type="PROSITE-ProRule" id="PRU00285"/>
    </source>
</evidence>
<dbReference type="GO" id="GO:0043066">
    <property type="term" value="P:negative regulation of apoptotic process"/>
    <property type="evidence" value="ECO:0007669"/>
    <property type="project" value="TreeGrafter"/>
</dbReference>
<dbReference type="GO" id="GO:0005737">
    <property type="term" value="C:cytoplasm"/>
    <property type="evidence" value="ECO:0007669"/>
    <property type="project" value="TreeGrafter"/>
</dbReference>
<dbReference type="GO" id="GO:0042026">
    <property type="term" value="P:protein refolding"/>
    <property type="evidence" value="ECO:0007669"/>
    <property type="project" value="TreeGrafter"/>
</dbReference>
<dbReference type="InterPro" id="IPR003090">
    <property type="entry name" value="Alpha-crystallin_N"/>
</dbReference>
<dbReference type="InterPro" id="IPR008978">
    <property type="entry name" value="HSP20-like_chaperone"/>
</dbReference>
<accession>A0A674GMM8</accession>
<dbReference type="Pfam" id="PF00525">
    <property type="entry name" value="Crystallin"/>
    <property type="match status" value="1"/>
</dbReference>
<gene>
    <name evidence="5" type="primary">HSPB2</name>
</gene>
<dbReference type="InterPro" id="IPR002068">
    <property type="entry name" value="A-crystallin/Hsp20_dom"/>
</dbReference>
<feature type="compositionally biased region" description="Basic and acidic residues" evidence="3">
    <location>
        <begin position="86"/>
        <end position="127"/>
    </location>
</feature>
<reference evidence="5 6" key="1">
    <citation type="journal article" date="2010" name="Nature">
        <title>The genome of a songbird.</title>
        <authorList>
            <person name="Warren W.C."/>
            <person name="Clayton D.F."/>
            <person name="Ellegren H."/>
            <person name="Arnold A.P."/>
            <person name="Hillier L.W."/>
            <person name="Kunstner A."/>
            <person name="Searle S."/>
            <person name="White S."/>
            <person name="Vilella A.J."/>
            <person name="Fairley S."/>
            <person name="Heger A."/>
            <person name="Kong L."/>
            <person name="Ponting C.P."/>
            <person name="Jarvis E.D."/>
            <person name="Mello C.V."/>
            <person name="Minx P."/>
            <person name="Lovell P."/>
            <person name="Velho T.A."/>
            <person name="Ferris M."/>
            <person name="Balakrishnan C.N."/>
            <person name="Sinha S."/>
            <person name="Blatti C."/>
            <person name="London S.E."/>
            <person name="Li Y."/>
            <person name="Lin Y.C."/>
            <person name="George J."/>
            <person name="Sweedler J."/>
            <person name="Southey B."/>
            <person name="Gunaratne P."/>
            <person name="Watson M."/>
            <person name="Nam K."/>
            <person name="Backstrom N."/>
            <person name="Smeds L."/>
            <person name="Nabholz B."/>
            <person name="Itoh Y."/>
            <person name="Whitney O."/>
            <person name="Pfenning A.R."/>
            <person name="Howard J."/>
            <person name="Volker M."/>
            <person name="Skinner B.M."/>
            <person name="Griffin D.K."/>
            <person name="Ye L."/>
            <person name="McLaren W.M."/>
            <person name="Flicek P."/>
            <person name="Quesada V."/>
            <person name="Velasco G."/>
            <person name="Lopez-Otin C."/>
            <person name="Puente X.S."/>
            <person name="Olender T."/>
            <person name="Lancet D."/>
            <person name="Smit A.F."/>
            <person name="Hubley R."/>
            <person name="Konkel M.K."/>
            <person name="Walker J.A."/>
            <person name="Batzer M.A."/>
            <person name="Gu W."/>
            <person name="Pollock D.D."/>
            <person name="Chen L."/>
            <person name="Cheng Z."/>
            <person name="Eichler E.E."/>
            <person name="Stapley J."/>
            <person name="Slate J."/>
            <person name="Ekblom R."/>
            <person name="Birkhead T."/>
            <person name="Burke T."/>
            <person name="Burt D."/>
            <person name="Scharff C."/>
            <person name="Adam I."/>
            <person name="Richard H."/>
            <person name="Sultan M."/>
            <person name="Soldatov A."/>
            <person name="Lehrach H."/>
            <person name="Edwards S.V."/>
            <person name="Yang S.P."/>
            <person name="Li X."/>
            <person name="Graves T."/>
            <person name="Fulton L."/>
            <person name="Nelson J."/>
            <person name="Chinwalla A."/>
            <person name="Hou S."/>
            <person name="Mardis E.R."/>
            <person name="Wilson R.K."/>
        </authorList>
    </citation>
    <scope>NUCLEOTIDE SEQUENCE [LARGE SCALE GENOMIC DNA]</scope>
</reference>